<feature type="compositionally biased region" description="Low complexity" evidence="1">
    <location>
        <begin position="327"/>
        <end position="339"/>
    </location>
</feature>
<organism evidence="2 3">
    <name type="scientific">Kwoniella dendrophila CBS 6074</name>
    <dbReference type="NCBI Taxonomy" id="1295534"/>
    <lineage>
        <taxon>Eukaryota</taxon>
        <taxon>Fungi</taxon>
        <taxon>Dikarya</taxon>
        <taxon>Basidiomycota</taxon>
        <taxon>Agaricomycotina</taxon>
        <taxon>Tremellomycetes</taxon>
        <taxon>Tremellales</taxon>
        <taxon>Cryptococcaceae</taxon>
        <taxon>Kwoniella</taxon>
    </lineage>
</organism>
<dbReference type="AlphaFoldDB" id="A0AAX4K1S5"/>
<name>A0AAX4K1S5_9TREE</name>
<sequence>MPSTLSLSSSIIPDLKELKHRTSSFSISKSPKVVNAKRLFGFPSAPGNDESDMTENVSSPSLSAYTARHSKSPYSVHYRSSQTSFQGATVVKTPQEALIGIKTFTPPILPQHSSIPHSQTHTQIRKDYKNRNRSNSHAVSSNRSTNSIGISKDHPHYGEHRIHRSNSATETLRSPIISSNPPTPSTAPPPFSYKSGIVGVKGNALVSPINGNLISDNEIDNQTSNWAKEVLGDFKISKSSNPIESNEDENKHETLLTESSIAANQSKSTSAIKRKTNLSEGGEVNSFIDVYTGGQEQITSIASAKTFGNVDAQEENGYTEDQYKPYSSSNTNSISSFTSTQSSMEDKIYSPRSNSTLQCIEEVRFTSDMDITYNSEKLSFIITNQKEEDQIYEELKNDPFKRIEHYNQINNSLSNSTSTPTSSVEIEQSKFNNESEDTSKFVPVPYTTPIYPKANRIESDYYVPSGSSGSIRSNFKSTTKVTYAKRAEYQGNQEGEDRLLLLTLPTRDFTKSPSHNSMNLPSPTSPIQLDPSHKNEDGLSEGNTKSPFTPTSLPSRTSSKGITDTTAQSSSNKLSSEESPFESPQISQEQHSHFNAIVLDDKLRSLPSCKNNLEYAETIILTLQFAYSLEEIPNVASVTIPLEIIRHQGKSKLSDWINGYLNGNHTAALSPKLCSKDNNIVDNGLDDLLKSRDEYLNSIMSNENINTSFKYPNSTQPETEPRKTRKPINDSPYPEPLPPTPASASALGLNTIREIPDNNNKRTSSSISANSPRSNHVIHNKEGWKRGVTSKQYEQLQTIYPTPLSSLAPIPNTSASAEANEVSKDSISTHIKNIIREIRIYVPREANSWHQITHRMISGTWNVDSISTPSKKRIIDELGWIGMTKLKEEFISIYTSNTLKNDNAGSKKGLPPVSISGIISNKISSPPQSTTIPLSTSPSLSSSALSSSGFIGYTPLTGNFPNTNSQSILARGNQDGFEGKVKQKRVSGVGRGGSGYI</sequence>
<reference evidence="2 3" key="1">
    <citation type="submission" date="2024-01" db="EMBL/GenBank/DDBJ databases">
        <title>Comparative genomics of Cryptococcus and Kwoniella reveals pathogenesis evolution and contrasting modes of karyotype evolution via chromosome fusion or intercentromeric recombination.</title>
        <authorList>
            <person name="Coelho M.A."/>
            <person name="David-Palma M."/>
            <person name="Shea T."/>
            <person name="Bowers K."/>
            <person name="McGinley-Smith S."/>
            <person name="Mohammad A.W."/>
            <person name="Gnirke A."/>
            <person name="Yurkov A.M."/>
            <person name="Nowrousian M."/>
            <person name="Sun S."/>
            <person name="Cuomo C.A."/>
            <person name="Heitman J."/>
        </authorList>
    </citation>
    <scope>NUCLEOTIDE SEQUENCE [LARGE SCALE GENOMIC DNA]</scope>
    <source>
        <strain evidence="2 3">CBS 6074</strain>
    </source>
</reference>
<feature type="region of interest" description="Disordered" evidence="1">
    <location>
        <begin position="109"/>
        <end position="190"/>
    </location>
</feature>
<feature type="compositionally biased region" description="Polar residues" evidence="1">
    <location>
        <begin position="511"/>
        <end position="527"/>
    </location>
</feature>
<accession>A0AAX4K1S5</accession>
<feature type="compositionally biased region" description="Low complexity" evidence="1">
    <location>
        <begin position="569"/>
        <end position="578"/>
    </location>
</feature>
<feature type="region of interest" description="Disordered" evidence="1">
    <location>
        <begin position="706"/>
        <end position="777"/>
    </location>
</feature>
<gene>
    <name evidence="2" type="ORF">L201_006070</name>
</gene>
<feature type="compositionally biased region" description="Polar residues" evidence="1">
    <location>
        <begin position="706"/>
        <end position="718"/>
    </location>
</feature>
<dbReference type="EMBL" id="CP144105">
    <property type="protein sequence ID" value="WWC91129.1"/>
    <property type="molecule type" value="Genomic_DNA"/>
</dbReference>
<evidence type="ECO:0000256" key="1">
    <source>
        <dbReference type="SAM" id="MobiDB-lite"/>
    </source>
</evidence>
<evidence type="ECO:0000313" key="2">
    <source>
        <dbReference type="EMBL" id="WWC91129.1"/>
    </source>
</evidence>
<feature type="compositionally biased region" description="Pro residues" evidence="1">
    <location>
        <begin position="181"/>
        <end position="190"/>
    </location>
</feature>
<dbReference type="GeneID" id="91096740"/>
<dbReference type="RefSeq" id="XP_066077892.1">
    <property type="nucleotide sequence ID" value="XM_066221795.1"/>
</dbReference>
<feature type="region of interest" description="Disordered" evidence="1">
    <location>
        <begin position="508"/>
        <end position="589"/>
    </location>
</feature>
<feature type="compositionally biased region" description="Low complexity" evidence="1">
    <location>
        <begin position="764"/>
        <end position="774"/>
    </location>
</feature>
<evidence type="ECO:0000313" key="3">
    <source>
        <dbReference type="Proteomes" id="UP001355207"/>
    </source>
</evidence>
<feature type="compositionally biased region" description="Polar residues" evidence="1">
    <location>
        <begin position="133"/>
        <end position="149"/>
    </location>
</feature>
<proteinExistence type="predicted"/>
<keyword evidence="3" id="KW-1185">Reference proteome</keyword>
<dbReference type="Proteomes" id="UP001355207">
    <property type="component" value="Chromosome 8"/>
</dbReference>
<feature type="compositionally biased region" description="Polar residues" evidence="1">
    <location>
        <begin position="111"/>
        <end position="122"/>
    </location>
</feature>
<feature type="compositionally biased region" description="Polar residues" evidence="1">
    <location>
        <begin position="541"/>
        <end position="568"/>
    </location>
</feature>
<feature type="region of interest" description="Disordered" evidence="1">
    <location>
        <begin position="320"/>
        <end position="339"/>
    </location>
</feature>
<feature type="compositionally biased region" description="Basic and acidic residues" evidence="1">
    <location>
        <begin position="151"/>
        <end position="160"/>
    </location>
</feature>
<protein>
    <submittedName>
        <fullName evidence="2">Uncharacterized protein</fullName>
    </submittedName>
</protein>